<keyword evidence="5" id="KW-1185">Reference proteome</keyword>
<comment type="caution">
    <text evidence="4">The sequence shown here is derived from an EMBL/GenBank/DDBJ whole genome shotgun (WGS) entry which is preliminary data.</text>
</comment>
<accession>A0ABT2HZ44</accession>
<evidence type="ECO:0000313" key="4">
    <source>
        <dbReference type="EMBL" id="MCT2043586.1"/>
    </source>
</evidence>
<feature type="domain" description="YdbS-like PH" evidence="3">
    <location>
        <begin position="514"/>
        <end position="579"/>
    </location>
</feature>
<name>A0ABT2HZ44_9MICO</name>
<evidence type="ECO:0000256" key="2">
    <source>
        <dbReference type="SAM" id="Phobius"/>
    </source>
</evidence>
<keyword evidence="2" id="KW-0812">Transmembrane</keyword>
<feature type="compositionally biased region" description="Low complexity" evidence="1">
    <location>
        <begin position="12"/>
        <end position="27"/>
    </location>
</feature>
<dbReference type="RefSeq" id="WP_260104682.1">
    <property type="nucleotide sequence ID" value="NZ_JALXSQ010000056.1"/>
</dbReference>
<gene>
    <name evidence="4" type="ORF">M3D15_09655</name>
</gene>
<evidence type="ECO:0000256" key="1">
    <source>
        <dbReference type="SAM" id="MobiDB-lite"/>
    </source>
</evidence>
<sequence>MAALSNGPAGEPQHASAQAAPAHADNEANAAGEWRRLHWATPILRGGIVLIALIAYVFSNGVNGFIQTIQNDRLSEIESSHTPTPTPSPTATPSPSDNGFWDSIPWDQLYGIISTAVWILVIIGAVVLGWAQWRSHRFRIGEDAIEVRKGIIARSERQIRFDRIQGINISKTVLGAIFGLAKLEFDAAGEDANIELAFLKVKDAEALRTEVLTRASGAKQAKAAERATTGVRSADEPLVADEAHAHMASDAAAPGVIPTPAAQSNLERFLRERIGEIAGGEASHEDPATRSVVEVSLARIILSRLMNFAVGLVATLIAIGIITAGVVVTVVATGEDLHNVLLEVSIAIGFSSLSAVLPLFGMAFSQIQQLARFTIVGTPDGLRIGRGLFATTSDTLPPGRIHAIRVHQPVLWRPFGWWQMSIIRASRTNSDGSGRSSSALTNNVILPVGTRDDVRRIMAIALPLHATPGFAKALDAGMTGHNRNTNDGFIPADHTTKWLHPFLARRVASQLEAGVLIMRKGAWQRSVTFVPTERIQSVTVSRSLLDRMRGTVNLKADVVPGAFATAVRFVVSERADQMQDRLIDIALEAAERDNSHRWADAAARSTIASARIQAERALAAGTPVDARTSAVLQAAEEWDREHRHDEDYSLLITAPEASEWPAVHEERAGE</sequence>
<protein>
    <submittedName>
        <fullName evidence="4">PH domain-containing protein</fullName>
    </submittedName>
</protein>
<feature type="transmembrane region" description="Helical" evidence="2">
    <location>
        <begin position="109"/>
        <end position="131"/>
    </location>
</feature>
<dbReference type="PANTHER" id="PTHR34473:SF2">
    <property type="entry name" value="UPF0699 TRANSMEMBRANE PROTEIN YDBT"/>
    <property type="match status" value="1"/>
</dbReference>
<evidence type="ECO:0000259" key="3">
    <source>
        <dbReference type="Pfam" id="PF03703"/>
    </source>
</evidence>
<feature type="region of interest" description="Disordered" evidence="1">
    <location>
        <begin position="77"/>
        <end position="98"/>
    </location>
</feature>
<organism evidence="4 5">
    <name type="scientific">Pseudoclavibacter albus</name>
    <dbReference type="NCBI Taxonomy" id="272241"/>
    <lineage>
        <taxon>Bacteria</taxon>
        <taxon>Bacillati</taxon>
        <taxon>Actinomycetota</taxon>
        <taxon>Actinomycetes</taxon>
        <taxon>Micrococcales</taxon>
        <taxon>Microbacteriaceae</taxon>
        <taxon>Pseudoclavibacter</taxon>
    </lineage>
</organism>
<proteinExistence type="predicted"/>
<dbReference type="EMBL" id="JALXSQ010000056">
    <property type="protein sequence ID" value="MCT2043586.1"/>
    <property type="molecule type" value="Genomic_DNA"/>
</dbReference>
<dbReference type="PANTHER" id="PTHR34473">
    <property type="entry name" value="UPF0699 TRANSMEMBRANE PROTEIN YDBS"/>
    <property type="match status" value="1"/>
</dbReference>
<dbReference type="Proteomes" id="UP001525379">
    <property type="component" value="Unassembled WGS sequence"/>
</dbReference>
<feature type="region of interest" description="Disordered" evidence="1">
    <location>
        <begin position="1"/>
        <end position="27"/>
    </location>
</feature>
<dbReference type="Pfam" id="PF03703">
    <property type="entry name" value="bPH_2"/>
    <property type="match status" value="2"/>
</dbReference>
<feature type="transmembrane region" description="Helical" evidence="2">
    <location>
        <begin position="308"/>
        <end position="332"/>
    </location>
</feature>
<feature type="domain" description="YdbS-like PH" evidence="3">
    <location>
        <begin position="133"/>
        <end position="209"/>
    </location>
</feature>
<reference evidence="4 5" key="1">
    <citation type="submission" date="2022-04" db="EMBL/GenBank/DDBJ databases">
        <title>Human microbiome associated bacterial genomes.</title>
        <authorList>
            <person name="Sandstrom S."/>
            <person name="Salamzade R."/>
            <person name="Kalan L.R."/>
        </authorList>
    </citation>
    <scope>NUCLEOTIDE SEQUENCE [LARGE SCALE GENOMIC DNA]</scope>
    <source>
        <strain evidence="5">p3-SID1799</strain>
    </source>
</reference>
<feature type="transmembrane region" description="Helical" evidence="2">
    <location>
        <begin position="344"/>
        <end position="364"/>
    </location>
</feature>
<keyword evidence="2" id="KW-0472">Membrane</keyword>
<keyword evidence="2" id="KW-1133">Transmembrane helix</keyword>
<evidence type="ECO:0000313" key="5">
    <source>
        <dbReference type="Proteomes" id="UP001525379"/>
    </source>
</evidence>
<feature type="transmembrane region" description="Helical" evidence="2">
    <location>
        <begin position="43"/>
        <end position="66"/>
    </location>
</feature>
<dbReference type="InterPro" id="IPR005182">
    <property type="entry name" value="YdbS-like_PH"/>
</dbReference>